<feature type="non-terminal residue" evidence="1">
    <location>
        <position position="1"/>
    </location>
</feature>
<dbReference type="AlphaFoldDB" id="X1NZ44"/>
<protein>
    <submittedName>
        <fullName evidence="1">Uncharacterized protein</fullName>
    </submittedName>
</protein>
<name>X1NZ44_9ZZZZ</name>
<dbReference type="EMBL" id="BARV01015634">
    <property type="protein sequence ID" value="GAI32040.1"/>
    <property type="molecule type" value="Genomic_DNA"/>
</dbReference>
<sequence length="57" mass="6136">CGKTGFKTPQALAGHIRFKHPKTVENGEAGGIVTPKTETREVPIVEDDFTTAELVRG</sequence>
<evidence type="ECO:0000313" key="1">
    <source>
        <dbReference type="EMBL" id="GAI32040.1"/>
    </source>
</evidence>
<proteinExistence type="predicted"/>
<organism evidence="1">
    <name type="scientific">marine sediment metagenome</name>
    <dbReference type="NCBI Taxonomy" id="412755"/>
    <lineage>
        <taxon>unclassified sequences</taxon>
        <taxon>metagenomes</taxon>
        <taxon>ecological metagenomes</taxon>
    </lineage>
</organism>
<reference evidence="1" key="1">
    <citation type="journal article" date="2014" name="Front. Microbiol.">
        <title>High frequency of phylogenetically diverse reductive dehalogenase-homologous genes in deep subseafloor sedimentary metagenomes.</title>
        <authorList>
            <person name="Kawai M."/>
            <person name="Futagami T."/>
            <person name="Toyoda A."/>
            <person name="Takaki Y."/>
            <person name="Nishi S."/>
            <person name="Hori S."/>
            <person name="Arai W."/>
            <person name="Tsubouchi T."/>
            <person name="Morono Y."/>
            <person name="Uchiyama I."/>
            <person name="Ito T."/>
            <person name="Fujiyama A."/>
            <person name="Inagaki F."/>
            <person name="Takami H."/>
        </authorList>
    </citation>
    <scope>NUCLEOTIDE SEQUENCE</scope>
    <source>
        <strain evidence="1">Expedition CK06-06</strain>
    </source>
</reference>
<gene>
    <name evidence="1" type="ORF">S06H3_26996</name>
</gene>
<accession>X1NZ44</accession>
<comment type="caution">
    <text evidence="1">The sequence shown here is derived from an EMBL/GenBank/DDBJ whole genome shotgun (WGS) entry which is preliminary data.</text>
</comment>